<comment type="caution">
    <text evidence="4">The sequence shown here is derived from an EMBL/GenBank/DDBJ whole genome shotgun (WGS) entry which is preliminary data.</text>
</comment>
<dbReference type="RefSeq" id="WP_002583980.1">
    <property type="nucleotide sequence ID" value="NZ_KB850998.1"/>
</dbReference>
<feature type="repeat" description="Cell wall-binding" evidence="2">
    <location>
        <begin position="335"/>
        <end position="354"/>
    </location>
</feature>
<keyword evidence="1" id="KW-0677">Repeat</keyword>
<evidence type="ECO:0000256" key="3">
    <source>
        <dbReference type="SAM" id="SignalP"/>
    </source>
</evidence>
<reference evidence="4 5" key="1">
    <citation type="submission" date="2013-01" db="EMBL/GenBank/DDBJ databases">
        <title>The Genome Sequence of Clostridium clostridioforme 90A8.</title>
        <authorList>
            <consortium name="The Broad Institute Genome Sequencing Platform"/>
            <person name="Earl A."/>
            <person name="Ward D."/>
            <person name="Feldgarden M."/>
            <person name="Gevers D."/>
            <person name="Courvalin P."/>
            <person name="Lambert T."/>
            <person name="Walker B."/>
            <person name="Young S.K."/>
            <person name="Zeng Q."/>
            <person name="Gargeya S."/>
            <person name="Fitzgerald M."/>
            <person name="Haas B."/>
            <person name="Abouelleil A."/>
            <person name="Alvarado L."/>
            <person name="Arachchi H.M."/>
            <person name="Berlin A.M."/>
            <person name="Chapman S.B."/>
            <person name="Dewar J."/>
            <person name="Goldberg J."/>
            <person name="Griggs A."/>
            <person name="Gujja S."/>
            <person name="Hansen M."/>
            <person name="Howarth C."/>
            <person name="Imamovic A."/>
            <person name="Larimer J."/>
            <person name="McCowan C."/>
            <person name="Murphy C."/>
            <person name="Neiman D."/>
            <person name="Pearson M."/>
            <person name="Priest M."/>
            <person name="Roberts A."/>
            <person name="Saif S."/>
            <person name="Shea T."/>
            <person name="Sisk P."/>
            <person name="Sykes S."/>
            <person name="Wortman J."/>
            <person name="Nusbaum C."/>
            <person name="Birren B."/>
        </authorList>
    </citation>
    <scope>NUCLEOTIDE SEQUENCE [LARGE SCALE GENOMIC DNA]</scope>
    <source>
        <strain evidence="4 5">90A8</strain>
    </source>
</reference>
<feature type="repeat" description="Cell wall-binding" evidence="2">
    <location>
        <begin position="295"/>
        <end position="314"/>
    </location>
</feature>
<dbReference type="PATRIC" id="fig|999408.3.peg.1070"/>
<dbReference type="Pfam" id="PF19127">
    <property type="entry name" value="Choline_bind_3"/>
    <property type="match status" value="2"/>
</dbReference>
<dbReference type="EMBL" id="AGYR01000007">
    <property type="protein sequence ID" value="ENZ18684.1"/>
    <property type="molecule type" value="Genomic_DNA"/>
</dbReference>
<protein>
    <recommendedName>
        <fullName evidence="6">Cell wall binding repeat-containing protein</fullName>
    </recommendedName>
</protein>
<dbReference type="InterPro" id="IPR018337">
    <property type="entry name" value="Cell_wall/Cho-bd_repeat"/>
</dbReference>
<feature type="chain" id="PRO_5002395591" description="Cell wall binding repeat-containing protein" evidence="3">
    <location>
        <begin position="26"/>
        <end position="394"/>
    </location>
</feature>
<dbReference type="GeneID" id="57964624"/>
<evidence type="ECO:0000256" key="2">
    <source>
        <dbReference type="PROSITE-ProRule" id="PRU00591"/>
    </source>
</evidence>
<feature type="signal peptide" evidence="3">
    <location>
        <begin position="1"/>
        <end position="25"/>
    </location>
</feature>
<name>A0A0E2HSS7_9FIRM</name>
<dbReference type="Gene3D" id="2.10.270.10">
    <property type="entry name" value="Cholin Binding"/>
    <property type="match status" value="2"/>
</dbReference>
<feature type="repeat" description="Cell wall-binding" evidence="2">
    <location>
        <begin position="355"/>
        <end position="374"/>
    </location>
</feature>
<dbReference type="Proteomes" id="UP000013085">
    <property type="component" value="Unassembled WGS sequence"/>
</dbReference>
<dbReference type="AlphaFoldDB" id="A0A0E2HSS7"/>
<dbReference type="HOGENOM" id="CLU_048243_0_0_9"/>
<dbReference type="PROSITE" id="PS51170">
    <property type="entry name" value="CW"/>
    <property type="match status" value="6"/>
</dbReference>
<dbReference type="Pfam" id="PF01473">
    <property type="entry name" value="Choline_bind_1"/>
    <property type="match status" value="1"/>
</dbReference>
<dbReference type="InterPro" id="IPR013783">
    <property type="entry name" value="Ig-like_fold"/>
</dbReference>
<dbReference type="Gene3D" id="2.60.40.10">
    <property type="entry name" value="Immunoglobulins"/>
    <property type="match status" value="1"/>
</dbReference>
<evidence type="ECO:0000313" key="5">
    <source>
        <dbReference type="Proteomes" id="UP000013085"/>
    </source>
</evidence>
<organism evidence="4 5">
    <name type="scientific">[Clostridium] clostridioforme 90A8</name>
    <dbReference type="NCBI Taxonomy" id="999408"/>
    <lineage>
        <taxon>Bacteria</taxon>
        <taxon>Bacillati</taxon>
        <taxon>Bacillota</taxon>
        <taxon>Clostridia</taxon>
        <taxon>Lachnospirales</taxon>
        <taxon>Lachnospiraceae</taxon>
        <taxon>Enterocloster</taxon>
    </lineage>
</organism>
<evidence type="ECO:0000313" key="4">
    <source>
        <dbReference type="EMBL" id="ENZ18684.1"/>
    </source>
</evidence>
<proteinExistence type="predicted"/>
<feature type="repeat" description="Cell wall-binding" evidence="2">
    <location>
        <begin position="315"/>
        <end position="334"/>
    </location>
</feature>
<gene>
    <name evidence="4" type="ORF">HMPREF1090_01001</name>
</gene>
<feature type="repeat" description="Cell wall-binding" evidence="2">
    <location>
        <begin position="254"/>
        <end position="273"/>
    </location>
</feature>
<feature type="repeat" description="Cell wall-binding" evidence="2">
    <location>
        <begin position="274"/>
        <end position="293"/>
    </location>
</feature>
<evidence type="ECO:0008006" key="6">
    <source>
        <dbReference type="Google" id="ProtNLM"/>
    </source>
</evidence>
<keyword evidence="3" id="KW-0732">Signal</keyword>
<evidence type="ECO:0000256" key="1">
    <source>
        <dbReference type="ARBA" id="ARBA00022737"/>
    </source>
</evidence>
<sequence>MRRKRGLCLLLAASMVLGSSFTALAADKKIDTVKLSFSYSKAPESGDEIGDITVKAGSSGFEVDSAEYTNIEDQDTWTVGDIPEVKVELSAKDGYKFSYTSKSHFSLSGCNADFKKAKIYDDGQYIEVYAELKRIGGKLQGASDLEWSDTTAEWEEIEGAKSYDVKLLRDDKTVTTVSTTGTSYNFAGYFNREGDYTFRVRAISRYNNKTGEWSEDSSSLYIDEDELGRYGGSGHWEQDGTGVWYAYDTGGYPASCWKQINGAWYYFNNKGYILTGWQKLDGTWYYLNPSNGIMMTGWQAINGKWYYMNGSGEMQTGWQAINGRWYYLDGSGAMLTGWQRLGGQWYYLDPSGAMLTGWQAINGKYYYLGTNGAMYYNTWTPDGKYVDGSGAWVQ</sequence>
<accession>A0A0E2HSS7</accession>
<dbReference type="SUPFAM" id="SSF69360">
    <property type="entry name" value="Cell wall binding repeat"/>
    <property type="match status" value="1"/>
</dbReference>